<evidence type="ECO:0000256" key="7">
    <source>
        <dbReference type="ARBA" id="ARBA00022840"/>
    </source>
</evidence>
<evidence type="ECO:0000259" key="10">
    <source>
        <dbReference type="Pfam" id="PF01909"/>
    </source>
</evidence>
<dbReference type="PANTHER" id="PTHR33571:SF12">
    <property type="entry name" value="BSL3053 PROTEIN"/>
    <property type="match status" value="1"/>
</dbReference>
<organism evidence="11 12">
    <name type="scientific">Populibacterium corticicola</name>
    <dbReference type="NCBI Taxonomy" id="1812826"/>
    <lineage>
        <taxon>Bacteria</taxon>
        <taxon>Bacillati</taxon>
        <taxon>Actinomycetota</taxon>
        <taxon>Actinomycetes</taxon>
        <taxon>Micrococcales</taxon>
        <taxon>Jonesiaceae</taxon>
        <taxon>Populibacterium</taxon>
    </lineage>
</organism>
<evidence type="ECO:0000256" key="8">
    <source>
        <dbReference type="ARBA" id="ARBA00022842"/>
    </source>
</evidence>
<dbReference type="Gene3D" id="3.30.460.10">
    <property type="entry name" value="Beta Polymerase, domain 2"/>
    <property type="match status" value="1"/>
</dbReference>
<gene>
    <name evidence="11" type="ORF">ACFSYH_04600</name>
</gene>
<dbReference type="InterPro" id="IPR052038">
    <property type="entry name" value="Type-VII_TA_antitoxin"/>
</dbReference>
<dbReference type="Proteomes" id="UP001597391">
    <property type="component" value="Unassembled WGS sequence"/>
</dbReference>
<evidence type="ECO:0000313" key="12">
    <source>
        <dbReference type="Proteomes" id="UP001597391"/>
    </source>
</evidence>
<evidence type="ECO:0000256" key="4">
    <source>
        <dbReference type="ARBA" id="ARBA00022695"/>
    </source>
</evidence>
<name>A0ABW5XGA1_9MICO</name>
<evidence type="ECO:0000256" key="6">
    <source>
        <dbReference type="ARBA" id="ARBA00022741"/>
    </source>
</evidence>
<keyword evidence="6" id="KW-0547">Nucleotide-binding</keyword>
<keyword evidence="8" id="KW-0460">Magnesium</keyword>
<keyword evidence="4" id="KW-0548">Nucleotidyltransferase</keyword>
<evidence type="ECO:0000256" key="5">
    <source>
        <dbReference type="ARBA" id="ARBA00022723"/>
    </source>
</evidence>
<accession>A0ABW5XGA1</accession>
<dbReference type="EMBL" id="JBHUOP010000002">
    <property type="protein sequence ID" value="MFD2839848.1"/>
    <property type="molecule type" value="Genomic_DNA"/>
</dbReference>
<dbReference type="PANTHER" id="PTHR33571">
    <property type="entry name" value="SSL8005 PROTEIN"/>
    <property type="match status" value="1"/>
</dbReference>
<dbReference type="RefSeq" id="WP_377465418.1">
    <property type="nucleotide sequence ID" value="NZ_JBHUOP010000002.1"/>
</dbReference>
<comment type="caution">
    <text evidence="11">The sequence shown here is derived from an EMBL/GenBank/DDBJ whole genome shotgun (WGS) entry which is preliminary data.</text>
</comment>
<evidence type="ECO:0000256" key="1">
    <source>
        <dbReference type="ARBA" id="ARBA00001946"/>
    </source>
</evidence>
<dbReference type="InterPro" id="IPR043519">
    <property type="entry name" value="NT_sf"/>
</dbReference>
<keyword evidence="2" id="KW-1277">Toxin-antitoxin system</keyword>
<sequence>MPVAIEMDRDRLADACVRHGVRTLKVFGASVAGDFDPEHSDVDFLVTFHEVADLAEAYFGLKSELEEIVDRSVDLVFEDHIRNPYFLATVMAGSLDLYAA</sequence>
<evidence type="ECO:0000256" key="9">
    <source>
        <dbReference type="ARBA" id="ARBA00038276"/>
    </source>
</evidence>
<dbReference type="SUPFAM" id="SSF81301">
    <property type="entry name" value="Nucleotidyltransferase"/>
    <property type="match status" value="1"/>
</dbReference>
<keyword evidence="12" id="KW-1185">Reference proteome</keyword>
<evidence type="ECO:0000256" key="2">
    <source>
        <dbReference type="ARBA" id="ARBA00022649"/>
    </source>
</evidence>
<proteinExistence type="inferred from homology"/>
<evidence type="ECO:0000256" key="3">
    <source>
        <dbReference type="ARBA" id="ARBA00022679"/>
    </source>
</evidence>
<keyword evidence="7" id="KW-0067">ATP-binding</keyword>
<evidence type="ECO:0000313" key="11">
    <source>
        <dbReference type="EMBL" id="MFD2839848.1"/>
    </source>
</evidence>
<dbReference type="Pfam" id="PF01909">
    <property type="entry name" value="NTP_transf_2"/>
    <property type="match status" value="1"/>
</dbReference>
<comment type="similarity">
    <text evidence="9">Belongs to the MntA antitoxin family.</text>
</comment>
<comment type="cofactor">
    <cofactor evidence="1">
        <name>Mg(2+)</name>
        <dbReference type="ChEBI" id="CHEBI:18420"/>
    </cofactor>
</comment>
<keyword evidence="3" id="KW-0808">Transferase</keyword>
<dbReference type="CDD" id="cd05403">
    <property type="entry name" value="NT_KNTase_like"/>
    <property type="match status" value="1"/>
</dbReference>
<keyword evidence="5" id="KW-0479">Metal-binding</keyword>
<protein>
    <submittedName>
        <fullName evidence="11">Nucleotidyltransferase family protein</fullName>
    </submittedName>
</protein>
<reference evidence="12" key="1">
    <citation type="journal article" date="2019" name="Int. J. Syst. Evol. Microbiol.">
        <title>The Global Catalogue of Microorganisms (GCM) 10K type strain sequencing project: providing services to taxonomists for standard genome sequencing and annotation.</title>
        <authorList>
            <consortium name="The Broad Institute Genomics Platform"/>
            <consortium name="The Broad Institute Genome Sequencing Center for Infectious Disease"/>
            <person name="Wu L."/>
            <person name="Ma J."/>
        </authorList>
    </citation>
    <scope>NUCLEOTIDE SEQUENCE [LARGE SCALE GENOMIC DNA]</scope>
    <source>
        <strain evidence="12">KCTC 33576</strain>
    </source>
</reference>
<feature type="domain" description="Polymerase nucleotidyl transferase" evidence="10">
    <location>
        <begin position="12"/>
        <end position="89"/>
    </location>
</feature>
<dbReference type="InterPro" id="IPR002934">
    <property type="entry name" value="Polymerase_NTP_transf_dom"/>
</dbReference>